<dbReference type="Gene3D" id="3.40.1410.10">
    <property type="entry name" value="Chorismate lyase-like"/>
    <property type="match status" value="1"/>
</dbReference>
<dbReference type="PROSITE" id="PS50949">
    <property type="entry name" value="HTH_GNTR"/>
    <property type="match status" value="1"/>
</dbReference>
<dbReference type="GO" id="GO:0003700">
    <property type="term" value="F:DNA-binding transcription factor activity"/>
    <property type="evidence" value="ECO:0007669"/>
    <property type="project" value="InterPro"/>
</dbReference>
<organism evidence="5 6">
    <name type="scientific">Candidatus Frankia alpina</name>
    <dbReference type="NCBI Taxonomy" id="2699483"/>
    <lineage>
        <taxon>Bacteria</taxon>
        <taxon>Bacillati</taxon>
        <taxon>Actinomycetota</taxon>
        <taxon>Actinomycetes</taxon>
        <taxon>Frankiales</taxon>
        <taxon>Frankiaceae</taxon>
        <taxon>Frankia</taxon>
    </lineage>
</organism>
<keyword evidence="1" id="KW-0805">Transcription regulation</keyword>
<sequence length="262" mass="29160">MSALRRTSRPVYQQIADELRDAISGDGIGPDGRLPTEAELVERYGVTRGTVRQALAVLVNEGLVVSDRPRGYFVRRRRHMTYRPQQELLVTDGAPAMDRFHRSVAEEGRTPSQTIDVSIVVPPREIATRLRLNAGETAAVRRRVRSIDGEPFNINDSYYPLSIVQGSEIVLPHDIARGANRVLAELGHRQVGLRHHLISRMPTPSERHRLQLSPGTPVTVHYLTGYTAEGIPVRAVENVLPGDRHEVLIEDGQVPPDNESST</sequence>
<dbReference type="SUPFAM" id="SSF64288">
    <property type="entry name" value="Chorismate lyase-like"/>
    <property type="match status" value="1"/>
</dbReference>
<evidence type="ECO:0000313" key="6">
    <source>
        <dbReference type="Proteomes" id="UP000305282"/>
    </source>
</evidence>
<evidence type="ECO:0000259" key="4">
    <source>
        <dbReference type="PROSITE" id="PS50949"/>
    </source>
</evidence>
<dbReference type="PANTHER" id="PTHR44846">
    <property type="entry name" value="MANNOSYL-D-GLYCERATE TRANSPORT/METABOLISM SYSTEM REPRESSOR MNGR-RELATED"/>
    <property type="match status" value="1"/>
</dbReference>
<dbReference type="PANTHER" id="PTHR44846:SF17">
    <property type="entry name" value="GNTR-FAMILY TRANSCRIPTIONAL REGULATOR"/>
    <property type="match status" value="1"/>
</dbReference>
<dbReference type="GO" id="GO:0003677">
    <property type="term" value="F:DNA binding"/>
    <property type="evidence" value="ECO:0007669"/>
    <property type="project" value="UniProtKB-KW"/>
</dbReference>
<feature type="domain" description="HTH gntR-type" evidence="4">
    <location>
        <begin position="9"/>
        <end position="77"/>
    </location>
</feature>
<dbReference type="Pfam" id="PF00392">
    <property type="entry name" value="GntR"/>
    <property type="match status" value="1"/>
</dbReference>
<reference evidence="5 6" key="1">
    <citation type="submission" date="2019-04" db="EMBL/GenBank/DDBJ databases">
        <title>Draft genome sequences for three unisolated Alnus-infective Frankia Sp+ strains, AgTrS, AiOr and AvVan, the first sequenced Frankia strains able to sporulate in-planta.</title>
        <authorList>
            <person name="Bethencourt L."/>
            <person name="Vautrin F."/>
            <person name="Taib N."/>
            <person name="Dubost A."/>
            <person name="Castro-Garcia L."/>
            <person name="Imbaud O."/>
            <person name="Abrouk D."/>
            <person name="Fournier P."/>
            <person name="Briolay J."/>
            <person name="Nguyen A."/>
            <person name="Normand P."/>
            <person name="Fernandez M.P."/>
            <person name="Brochier-Armanet C."/>
            <person name="Herrera-Belaroussi A."/>
        </authorList>
    </citation>
    <scope>NUCLEOTIDE SEQUENCE [LARGE SCALE GENOMIC DNA]</scope>
    <source>
        <strain evidence="5 6">AvVan</strain>
    </source>
</reference>
<dbReference type="SMART" id="SM00866">
    <property type="entry name" value="UTRA"/>
    <property type="match status" value="1"/>
</dbReference>
<dbReference type="Pfam" id="PF07702">
    <property type="entry name" value="UTRA"/>
    <property type="match status" value="1"/>
</dbReference>
<name>A0A4S5EV41_9ACTN</name>
<keyword evidence="3" id="KW-0804">Transcription</keyword>
<dbReference type="PRINTS" id="PR00035">
    <property type="entry name" value="HTHGNTR"/>
</dbReference>
<keyword evidence="2" id="KW-0238">DNA-binding</keyword>
<gene>
    <name evidence="5" type="ORF">E7Y31_01800</name>
</gene>
<dbReference type="CDD" id="cd07377">
    <property type="entry name" value="WHTH_GntR"/>
    <property type="match status" value="1"/>
</dbReference>
<dbReference type="OrthoDB" id="3214900at2"/>
<dbReference type="InterPro" id="IPR050679">
    <property type="entry name" value="Bact_HTH_transcr_reg"/>
</dbReference>
<dbReference type="Gene3D" id="1.10.10.10">
    <property type="entry name" value="Winged helix-like DNA-binding domain superfamily/Winged helix DNA-binding domain"/>
    <property type="match status" value="1"/>
</dbReference>
<protein>
    <submittedName>
        <fullName evidence="5">GntR family transcriptional regulator</fullName>
    </submittedName>
</protein>
<dbReference type="InterPro" id="IPR011663">
    <property type="entry name" value="UTRA"/>
</dbReference>
<accession>A0A4S5EV41</accession>
<dbReference type="InterPro" id="IPR028978">
    <property type="entry name" value="Chorismate_lyase_/UTRA_dom_sf"/>
</dbReference>
<dbReference type="RefSeq" id="WP_136446612.1">
    <property type="nucleotide sequence ID" value="NZ_SSXH01000018.1"/>
</dbReference>
<dbReference type="InterPro" id="IPR036388">
    <property type="entry name" value="WH-like_DNA-bd_sf"/>
</dbReference>
<dbReference type="Proteomes" id="UP000305282">
    <property type="component" value="Unassembled WGS sequence"/>
</dbReference>
<evidence type="ECO:0000256" key="2">
    <source>
        <dbReference type="ARBA" id="ARBA00023125"/>
    </source>
</evidence>
<dbReference type="InterPro" id="IPR000524">
    <property type="entry name" value="Tscrpt_reg_HTH_GntR"/>
</dbReference>
<evidence type="ECO:0000313" key="5">
    <source>
        <dbReference type="EMBL" id="THJ76072.1"/>
    </source>
</evidence>
<evidence type="ECO:0000256" key="3">
    <source>
        <dbReference type="ARBA" id="ARBA00023163"/>
    </source>
</evidence>
<dbReference type="AlphaFoldDB" id="A0A4S5EV41"/>
<proteinExistence type="predicted"/>
<dbReference type="InterPro" id="IPR036390">
    <property type="entry name" value="WH_DNA-bd_sf"/>
</dbReference>
<comment type="caution">
    <text evidence="5">The sequence shown here is derived from an EMBL/GenBank/DDBJ whole genome shotgun (WGS) entry which is preliminary data.</text>
</comment>
<keyword evidence="6" id="KW-1185">Reference proteome</keyword>
<dbReference type="SUPFAM" id="SSF46785">
    <property type="entry name" value="Winged helix' DNA-binding domain"/>
    <property type="match status" value="1"/>
</dbReference>
<dbReference type="EMBL" id="SSXH01000018">
    <property type="protein sequence ID" value="THJ76072.1"/>
    <property type="molecule type" value="Genomic_DNA"/>
</dbReference>
<dbReference type="GO" id="GO:0045892">
    <property type="term" value="P:negative regulation of DNA-templated transcription"/>
    <property type="evidence" value="ECO:0007669"/>
    <property type="project" value="TreeGrafter"/>
</dbReference>
<evidence type="ECO:0000256" key="1">
    <source>
        <dbReference type="ARBA" id="ARBA00023015"/>
    </source>
</evidence>
<dbReference type="SMART" id="SM00345">
    <property type="entry name" value="HTH_GNTR"/>
    <property type="match status" value="1"/>
</dbReference>